<reference evidence="2" key="1">
    <citation type="submission" date="2021-05" db="EMBL/GenBank/DDBJ databases">
        <authorList>
            <person name="Alioto T."/>
            <person name="Alioto T."/>
            <person name="Gomez Garrido J."/>
        </authorList>
    </citation>
    <scope>NUCLEOTIDE SEQUENCE</scope>
</reference>
<proteinExistence type="predicted"/>
<organism evidence="2">
    <name type="scientific">Cacopsylla melanoneura</name>
    <dbReference type="NCBI Taxonomy" id="428564"/>
    <lineage>
        <taxon>Eukaryota</taxon>
        <taxon>Metazoa</taxon>
        <taxon>Ecdysozoa</taxon>
        <taxon>Arthropoda</taxon>
        <taxon>Hexapoda</taxon>
        <taxon>Insecta</taxon>
        <taxon>Pterygota</taxon>
        <taxon>Neoptera</taxon>
        <taxon>Paraneoptera</taxon>
        <taxon>Hemiptera</taxon>
        <taxon>Sternorrhyncha</taxon>
        <taxon>Psylloidea</taxon>
        <taxon>Psyllidae</taxon>
        <taxon>Psyllinae</taxon>
        <taxon>Cacopsylla</taxon>
    </lineage>
</organism>
<evidence type="ECO:0000256" key="1">
    <source>
        <dbReference type="SAM" id="Phobius"/>
    </source>
</evidence>
<dbReference type="AlphaFoldDB" id="A0A8D8YAJ7"/>
<keyword evidence="1" id="KW-0472">Membrane</keyword>
<evidence type="ECO:0000313" key="2">
    <source>
        <dbReference type="EMBL" id="CAG6725179.1"/>
    </source>
</evidence>
<protein>
    <submittedName>
        <fullName evidence="2">Uncharacterized protein</fullName>
    </submittedName>
</protein>
<name>A0A8D8YAJ7_9HEMI</name>
<feature type="transmembrane region" description="Helical" evidence="1">
    <location>
        <begin position="64"/>
        <end position="88"/>
    </location>
</feature>
<keyword evidence="1" id="KW-1133">Transmembrane helix</keyword>
<dbReference type="EMBL" id="HBUF01369095">
    <property type="protein sequence ID" value="CAG6725179.1"/>
    <property type="molecule type" value="Transcribed_RNA"/>
</dbReference>
<accession>A0A8D8YAJ7</accession>
<sequence>MEWLTLNDAGWEHDTPFARGDFVFSLCCRSLSLSVADNELFCFSLFLIALGLSESENELFEISCIKLFLVVFALSQGFFVISIFFLSVREFLYSLVSLSSLE</sequence>
<keyword evidence="1" id="KW-0812">Transmembrane</keyword>